<dbReference type="RefSeq" id="WP_190043397.1">
    <property type="nucleotide sequence ID" value="NZ_BNBE01000002.1"/>
</dbReference>
<organism evidence="1 2">
    <name type="scientific">Streptomyces filamentosus</name>
    <name type="common">Streptomyces roseosporus</name>
    <dbReference type="NCBI Taxonomy" id="67294"/>
    <lineage>
        <taxon>Bacteria</taxon>
        <taxon>Bacillati</taxon>
        <taxon>Actinomycetota</taxon>
        <taxon>Actinomycetes</taxon>
        <taxon>Kitasatosporales</taxon>
        <taxon>Streptomycetaceae</taxon>
        <taxon>Streptomyces</taxon>
    </lineage>
</organism>
<sequence>MTDTSSDAVDVFGIDCDKSHLIHADYDSVRIADALRRSPHFTAAYANPGDYDVVFATSDTGDGRAWLLTLKDPAPSDDDMLGMPVLHEALAAAVLNHPDFVAATPDYPSDGDITIHTRDGQRYLGVIGIATDEDTALLKQPAPAAAPSETARHDVVHIAAALRSSPHIRSVTPVEPGDTAVWFKDADGLEHELALVSSEPISDAPSVAYTWDAVAAAIGSHPHFTRSVLEERSFGPLNLDTVTVYTRTGTEYTLKLTLKLPGDPRPERRPVSPAADLTTAAERLLHPQATDSDRAMAGLLNHVAATWDSLDAPLREHAHAVARTLIG</sequence>
<keyword evidence="2" id="KW-1185">Reference proteome</keyword>
<dbReference type="EMBL" id="BNBE01000002">
    <property type="protein sequence ID" value="GHG14127.1"/>
    <property type="molecule type" value="Genomic_DNA"/>
</dbReference>
<dbReference type="Proteomes" id="UP000632849">
    <property type="component" value="Unassembled WGS sequence"/>
</dbReference>
<protein>
    <submittedName>
        <fullName evidence="1">Uncharacterized protein</fullName>
    </submittedName>
</protein>
<gene>
    <name evidence="1" type="ORF">GCM10017667_55390</name>
</gene>
<reference evidence="1" key="2">
    <citation type="submission" date="2020-09" db="EMBL/GenBank/DDBJ databases">
        <authorList>
            <person name="Sun Q."/>
            <person name="Ohkuma M."/>
        </authorList>
    </citation>
    <scope>NUCLEOTIDE SEQUENCE</scope>
    <source>
        <strain evidence="1">JCM 4122</strain>
    </source>
</reference>
<name>A0A919BU16_STRFL</name>
<dbReference type="AlphaFoldDB" id="A0A919BU16"/>
<accession>A0A919BU16</accession>
<evidence type="ECO:0000313" key="1">
    <source>
        <dbReference type="EMBL" id="GHG14127.1"/>
    </source>
</evidence>
<evidence type="ECO:0000313" key="2">
    <source>
        <dbReference type="Proteomes" id="UP000632849"/>
    </source>
</evidence>
<comment type="caution">
    <text evidence="1">The sequence shown here is derived from an EMBL/GenBank/DDBJ whole genome shotgun (WGS) entry which is preliminary data.</text>
</comment>
<proteinExistence type="predicted"/>
<reference evidence="1" key="1">
    <citation type="journal article" date="2014" name="Int. J. Syst. Evol. Microbiol.">
        <title>Complete genome sequence of Corynebacterium casei LMG S-19264T (=DSM 44701T), isolated from a smear-ripened cheese.</title>
        <authorList>
            <consortium name="US DOE Joint Genome Institute (JGI-PGF)"/>
            <person name="Walter F."/>
            <person name="Albersmeier A."/>
            <person name="Kalinowski J."/>
            <person name="Ruckert C."/>
        </authorList>
    </citation>
    <scope>NUCLEOTIDE SEQUENCE</scope>
    <source>
        <strain evidence="1">JCM 4122</strain>
    </source>
</reference>